<sequence>MNLFKAFTPVTDTKEQLRLHILWLIFIRVVLLTLLLGITALLQSEQQRIILPPYFFSIIFIFVFYSYSIGSALILHKKKLHLRRFALIQLISDTFFIALIVYVTGCSQSIFTPVFFLPILAGGLILYRIGGLIPAAAATIFYGAVLTGEFLGYVPAYFFATRYRPVTDFLVSTDIFAVYGLTFFLIALLSGMLARRLRFTEDALSLTVEKYDRLSLLYRQIFEDIMTGIITVDDDDNITSCNPAAESITGYHAANITGRPLNRFFPEISVEQAENRRVADLKKKDGTVIRVGYSCSGLHPAPDITLGSTVCTRCKVVTMQDISKIEQMEKQVREAEKMAAVGELSASIAHDFRNPLAAISGSAQILAMDFAGQAGDEARTQHRLTEIILRESDKMARAITDFLHYARPDQLQYQWFNLRRLAEETVAAVTADSGYHPGCSISIEIPATLDICADRQQIQTALAHLLRNSCYASRATKKPIIISGSEENGEEQDGVVIEVIDSGTGLAPEIRDRLFAPFTTTRADATGLGLAIVQQIITSHQGSIDIDSREGRGCTVRIHLPLPGSTP</sequence>
<dbReference type="InterPro" id="IPR035965">
    <property type="entry name" value="PAS-like_dom_sf"/>
</dbReference>
<dbReference type="GO" id="GO:0006355">
    <property type="term" value="P:regulation of DNA-templated transcription"/>
    <property type="evidence" value="ECO:0007669"/>
    <property type="project" value="InterPro"/>
</dbReference>
<keyword evidence="7" id="KW-0812">Transmembrane</keyword>
<feature type="domain" description="Histidine kinase" evidence="8">
    <location>
        <begin position="347"/>
        <end position="564"/>
    </location>
</feature>
<dbReference type="SMART" id="SM00091">
    <property type="entry name" value="PAS"/>
    <property type="match status" value="1"/>
</dbReference>
<keyword evidence="2" id="KW-0808">Transferase</keyword>
<dbReference type="InterPro" id="IPR036097">
    <property type="entry name" value="HisK_dim/P_sf"/>
</dbReference>
<dbReference type="PRINTS" id="PR00344">
    <property type="entry name" value="BCTRLSENSOR"/>
</dbReference>
<dbReference type="SUPFAM" id="SSF55785">
    <property type="entry name" value="PYP-like sensor domain (PAS domain)"/>
    <property type="match status" value="1"/>
</dbReference>
<dbReference type="CDD" id="cd00082">
    <property type="entry name" value="HisKA"/>
    <property type="match status" value="1"/>
</dbReference>
<protein>
    <submittedName>
        <fullName evidence="10">Similar to two-component system sensor histidine kinase (Ntr family)</fullName>
    </submittedName>
</protein>
<dbReference type="SMART" id="SM00388">
    <property type="entry name" value="HisKA"/>
    <property type="match status" value="1"/>
</dbReference>
<evidence type="ECO:0000256" key="6">
    <source>
        <dbReference type="ARBA" id="ARBA00023012"/>
    </source>
</evidence>
<dbReference type="GO" id="GO:0000155">
    <property type="term" value="F:phosphorelay sensor kinase activity"/>
    <property type="evidence" value="ECO:0007669"/>
    <property type="project" value="InterPro"/>
</dbReference>
<evidence type="ECO:0000259" key="9">
    <source>
        <dbReference type="PROSITE" id="PS50112"/>
    </source>
</evidence>
<dbReference type="InterPro" id="IPR036890">
    <property type="entry name" value="HATPase_C_sf"/>
</dbReference>
<reference evidence="10" key="1">
    <citation type="submission" date="2018-06" db="EMBL/GenBank/DDBJ databases">
        <authorList>
            <person name="Zhirakovskaya E."/>
        </authorList>
    </citation>
    <scope>NUCLEOTIDE SEQUENCE</scope>
</reference>
<dbReference type="Gene3D" id="3.30.565.10">
    <property type="entry name" value="Histidine kinase-like ATPase, C-terminal domain"/>
    <property type="match status" value="1"/>
</dbReference>
<keyword evidence="4 10" id="KW-0418">Kinase</keyword>
<dbReference type="Pfam" id="PF00989">
    <property type="entry name" value="PAS"/>
    <property type="match status" value="1"/>
</dbReference>
<dbReference type="PROSITE" id="PS50112">
    <property type="entry name" value="PAS"/>
    <property type="match status" value="1"/>
</dbReference>
<dbReference type="CDD" id="cd00130">
    <property type="entry name" value="PAS"/>
    <property type="match status" value="1"/>
</dbReference>
<feature type="transmembrane region" description="Helical" evidence="7">
    <location>
        <begin position="175"/>
        <end position="194"/>
    </location>
</feature>
<proteinExistence type="predicted"/>
<name>A0A3B0VAC1_9ZZZZ</name>
<evidence type="ECO:0000256" key="1">
    <source>
        <dbReference type="ARBA" id="ARBA00022553"/>
    </source>
</evidence>
<dbReference type="AlphaFoldDB" id="A0A3B0VAC1"/>
<dbReference type="EMBL" id="UOEY01000021">
    <property type="protein sequence ID" value="VAW35772.1"/>
    <property type="molecule type" value="Genomic_DNA"/>
</dbReference>
<feature type="domain" description="PAS" evidence="9">
    <location>
        <begin position="218"/>
        <end position="267"/>
    </location>
</feature>
<dbReference type="InterPro" id="IPR005467">
    <property type="entry name" value="His_kinase_dom"/>
</dbReference>
<dbReference type="Pfam" id="PF02518">
    <property type="entry name" value="HATPase_c"/>
    <property type="match status" value="1"/>
</dbReference>
<dbReference type="SUPFAM" id="SSF47384">
    <property type="entry name" value="Homodimeric domain of signal transducing histidine kinase"/>
    <property type="match status" value="1"/>
</dbReference>
<keyword evidence="1" id="KW-0597">Phosphoprotein</keyword>
<evidence type="ECO:0000256" key="7">
    <source>
        <dbReference type="SAM" id="Phobius"/>
    </source>
</evidence>
<dbReference type="InterPro" id="IPR003661">
    <property type="entry name" value="HisK_dim/P_dom"/>
</dbReference>
<dbReference type="PANTHER" id="PTHR43065:SF10">
    <property type="entry name" value="PEROXIDE STRESS-ACTIVATED HISTIDINE KINASE MAK3"/>
    <property type="match status" value="1"/>
</dbReference>
<dbReference type="InterPro" id="IPR000014">
    <property type="entry name" value="PAS"/>
</dbReference>
<evidence type="ECO:0000313" key="10">
    <source>
        <dbReference type="EMBL" id="VAW35772.1"/>
    </source>
</evidence>
<dbReference type="Pfam" id="PF25323">
    <property type="entry name" value="6TM_PilS"/>
    <property type="match status" value="1"/>
</dbReference>
<gene>
    <name evidence="10" type="ORF">MNBD_DELTA04-723</name>
</gene>
<keyword evidence="7" id="KW-0472">Membrane</keyword>
<evidence type="ECO:0000259" key="8">
    <source>
        <dbReference type="PROSITE" id="PS50109"/>
    </source>
</evidence>
<dbReference type="GO" id="GO:0005524">
    <property type="term" value="F:ATP binding"/>
    <property type="evidence" value="ECO:0007669"/>
    <property type="project" value="UniProtKB-KW"/>
</dbReference>
<dbReference type="PANTHER" id="PTHR43065">
    <property type="entry name" value="SENSOR HISTIDINE KINASE"/>
    <property type="match status" value="1"/>
</dbReference>
<dbReference type="Gene3D" id="1.10.287.130">
    <property type="match status" value="1"/>
</dbReference>
<dbReference type="PROSITE" id="PS50109">
    <property type="entry name" value="HIS_KIN"/>
    <property type="match status" value="1"/>
</dbReference>
<dbReference type="NCBIfam" id="TIGR00229">
    <property type="entry name" value="sensory_box"/>
    <property type="match status" value="1"/>
</dbReference>
<dbReference type="InterPro" id="IPR004358">
    <property type="entry name" value="Sig_transdc_His_kin-like_C"/>
</dbReference>
<organism evidence="10">
    <name type="scientific">hydrothermal vent metagenome</name>
    <dbReference type="NCBI Taxonomy" id="652676"/>
    <lineage>
        <taxon>unclassified sequences</taxon>
        <taxon>metagenomes</taxon>
        <taxon>ecological metagenomes</taxon>
    </lineage>
</organism>
<evidence type="ECO:0000256" key="3">
    <source>
        <dbReference type="ARBA" id="ARBA00022741"/>
    </source>
</evidence>
<keyword evidence="3" id="KW-0547">Nucleotide-binding</keyword>
<evidence type="ECO:0000256" key="5">
    <source>
        <dbReference type="ARBA" id="ARBA00022840"/>
    </source>
</evidence>
<keyword evidence="7" id="KW-1133">Transmembrane helix</keyword>
<dbReference type="SUPFAM" id="SSF55874">
    <property type="entry name" value="ATPase domain of HSP90 chaperone/DNA topoisomerase II/histidine kinase"/>
    <property type="match status" value="1"/>
</dbReference>
<evidence type="ECO:0000256" key="4">
    <source>
        <dbReference type="ARBA" id="ARBA00022777"/>
    </source>
</evidence>
<dbReference type="Gene3D" id="3.30.450.20">
    <property type="entry name" value="PAS domain"/>
    <property type="match status" value="1"/>
</dbReference>
<keyword evidence="6" id="KW-0902">Two-component regulatory system</keyword>
<evidence type="ECO:0000256" key="2">
    <source>
        <dbReference type="ARBA" id="ARBA00022679"/>
    </source>
</evidence>
<feature type="transmembrane region" description="Helical" evidence="7">
    <location>
        <begin position="54"/>
        <end position="75"/>
    </location>
</feature>
<dbReference type="InterPro" id="IPR013767">
    <property type="entry name" value="PAS_fold"/>
</dbReference>
<feature type="transmembrane region" description="Helical" evidence="7">
    <location>
        <begin position="21"/>
        <end position="42"/>
    </location>
</feature>
<feature type="transmembrane region" description="Helical" evidence="7">
    <location>
        <begin position="139"/>
        <end position="160"/>
    </location>
</feature>
<dbReference type="SMART" id="SM00387">
    <property type="entry name" value="HATPase_c"/>
    <property type="match status" value="1"/>
</dbReference>
<keyword evidence="5" id="KW-0067">ATP-binding</keyword>
<accession>A0A3B0VAC1</accession>
<dbReference type="InterPro" id="IPR003594">
    <property type="entry name" value="HATPase_dom"/>
</dbReference>
<dbReference type="Pfam" id="PF00512">
    <property type="entry name" value="HisKA"/>
    <property type="match status" value="1"/>
</dbReference>